<dbReference type="AlphaFoldDB" id="B7BFK7"/>
<accession>B7BFK7</accession>
<proteinExistence type="predicted"/>
<reference evidence="1 2" key="2">
    <citation type="submission" date="2008-10" db="EMBL/GenBank/DDBJ databases">
        <authorList>
            <person name="Fulton L."/>
            <person name="Clifton S."/>
            <person name="Fulton B."/>
            <person name="Xu J."/>
            <person name="Minx P."/>
            <person name="Pepin K.H."/>
            <person name="Johnson M."/>
            <person name="Bhonagiri V."/>
            <person name="Nash W.E."/>
            <person name="Mardis E.R."/>
            <person name="Wilson R.K."/>
        </authorList>
    </citation>
    <scope>NUCLEOTIDE SEQUENCE [LARGE SCALE GENOMIC DNA]</scope>
    <source>
        <strain evidence="1 2">DSM 18315</strain>
    </source>
</reference>
<evidence type="ECO:0000313" key="1">
    <source>
        <dbReference type="EMBL" id="EEC94776.1"/>
    </source>
</evidence>
<dbReference type="EMBL" id="ABYH01000386">
    <property type="protein sequence ID" value="EEC94776.1"/>
    <property type="molecule type" value="Genomic_DNA"/>
</dbReference>
<reference evidence="1 2" key="1">
    <citation type="submission" date="2008-10" db="EMBL/GenBank/DDBJ databases">
        <title>Draft genome sequence of Parabacteroides johnsonii (DSM 18315).</title>
        <authorList>
            <person name="Sudarsanam P."/>
            <person name="Ley R."/>
            <person name="Guruge J."/>
            <person name="Turnbaugh P.J."/>
            <person name="Mahowald M."/>
            <person name="Liep D."/>
            <person name="Gordon J."/>
        </authorList>
    </citation>
    <scope>NUCLEOTIDE SEQUENCE [LARGE SCALE GENOMIC DNA]</scope>
    <source>
        <strain evidence="1 2">DSM 18315</strain>
    </source>
</reference>
<dbReference type="Proteomes" id="UP000005510">
    <property type="component" value="Unassembled WGS sequence"/>
</dbReference>
<sequence>MISAAKIRKDKVSGFHISDSFLLYYDLYIRKNIPFFAGS</sequence>
<dbReference type="HOGENOM" id="CLU_3314036_0_0_10"/>
<protein>
    <submittedName>
        <fullName evidence="1">Uncharacterized protein</fullName>
    </submittedName>
</protein>
<gene>
    <name evidence="1" type="ORF">PRABACTJOHN_03837</name>
</gene>
<dbReference type="STRING" id="537006.PRABACTJOHN_03837"/>
<name>B7BFK7_9BACT</name>
<organism evidence="1 2">
    <name type="scientific">Parabacteroides johnsonii DSM 18315</name>
    <dbReference type="NCBI Taxonomy" id="537006"/>
    <lineage>
        <taxon>Bacteria</taxon>
        <taxon>Pseudomonadati</taxon>
        <taxon>Bacteroidota</taxon>
        <taxon>Bacteroidia</taxon>
        <taxon>Bacteroidales</taxon>
        <taxon>Tannerellaceae</taxon>
        <taxon>Parabacteroides</taxon>
    </lineage>
</organism>
<evidence type="ECO:0000313" key="2">
    <source>
        <dbReference type="Proteomes" id="UP000005510"/>
    </source>
</evidence>
<comment type="caution">
    <text evidence="1">The sequence shown here is derived from an EMBL/GenBank/DDBJ whole genome shotgun (WGS) entry which is preliminary data.</text>
</comment>